<accession>A0ACB9NEP3</accession>
<name>A0ACB9NEP3_BAUVA</name>
<gene>
    <name evidence="1" type="ORF">L6164_013359</name>
</gene>
<proteinExistence type="predicted"/>
<comment type="caution">
    <text evidence="1">The sequence shown here is derived from an EMBL/GenBank/DDBJ whole genome shotgun (WGS) entry which is preliminary data.</text>
</comment>
<sequence>MQIILCSFRGVINTKQPTISCSSAEAEYHTLACVTSEILWLRQLLRFFGVPAQSVLLFCDNQFAIHLASNPFSHERSKHVDIDCHFIREHVNSGFLLSAHVKSKYQLADILTETLLQQQFHLILSESGILDIYFPP</sequence>
<dbReference type="EMBL" id="CM039431">
    <property type="protein sequence ID" value="KAI4334642.1"/>
    <property type="molecule type" value="Genomic_DNA"/>
</dbReference>
<reference evidence="1 2" key="1">
    <citation type="journal article" date="2022" name="DNA Res.">
        <title>Chromosomal-level genome assembly of the orchid tree Bauhinia variegata (Leguminosae; Cercidoideae) supports the allotetraploid origin hypothesis of Bauhinia.</title>
        <authorList>
            <person name="Zhong Y."/>
            <person name="Chen Y."/>
            <person name="Zheng D."/>
            <person name="Pang J."/>
            <person name="Liu Y."/>
            <person name="Luo S."/>
            <person name="Meng S."/>
            <person name="Qian L."/>
            <person name="Wei D."/>
            <person name="Dai S."/>
            <person name="Zhou R."/>
        </authorList>
    </citation>
    <scope>NUCLEOTIDE SEQUENCE [LARGE SCALE GENOMIC DNA]</scope>
    <source>
        <strain evidence="1">BV-YZ2020</strain>
    </source>
</reference>
<protein>
    <submittedName>
        <fullName evidence="1">Uncharacterized protein</fullName>
    </submittedName>
</protein>
<keyword evidence="2" id="KW-1185">Reference proteome</keyword>
<evidence type="ECO:0000313" key="2">
    <source>
        <dbReference type="Proteomes" id="UP000828941"/>
    </source>
</evidence>
<dbReference type="Proteomes" id="UP000828941">
    <property type="component" value="Chromosome 6"/>
</dbReference>
<evidence type="ECO:0000313" key="1">
    <source>
        <dbReference type="EMBL" id="KAI4334642.1"/>
    </source>
</evidence>
<organism evidence="1 2">
    <name type="scientific">Bauhinia variegata</name>
    <name type="common">Purple orchid tree</name>
    <name type="synonym">Phanera variegata</name>
    <dbReference type="NCBI Taxonomy" id="167791"/>
    <lineage>
        <taxon>Eukaryota</taxon>
        <taxon>Viridiplantae</taxon>
        <taxon>Streptophyta</taxon>
        <taxon>Embryophyta</taxon>
        <taxon>Tracheophyta</taxon>
        <taxon>Spermatophyta</taxon>
        <taxon>Magnoliopsida</taxon>
        <taxon>eudicotyledons</taxon>
        <taxon>Gunneridae</taxon>
        <taxon>Pentapetalae</taxon>
        <taxon>rosids</taxon>
        <taxon>fabids</taxon>
        <taxon>Fabales</taxon>
        <taxon>Fabaceae</taxon>
        <taxon>Cercidoideae</taxon>
        <taxon>Cercideae</taxon>
        <taxon>Bauhiniinae</taxon>
        <taxon>Bauhinia</taxon>
    </lineage>
</organism>